<dbReference type="InterPro" id="IPR013525">
    <property type="entry name" value="ABC2_TM"/>
</dbReference>
<evidence type="ECO:0000256" key="3">
    <source>
        <dbReference type="ARBA" id="ARBA00022989"/>
    </source>
</evidence>
<evidence type="ECO:0000256" key="1">
    <source>
        <dbReference type="ARBA" id="ARBA00004141"/>
    </source>
</evidence>
<keyword evidence="4 5" id="KW-0472">Membrane</keyword>
<proteinExistence type="predicted"/>
<dbReference type="InterPro" id="IPR051784">
    <property type="entry name" value="Nod_factor_ABC_transporter"/>
</dbReference>
<keyword evidence="3 5" id="KW-1133">Transmembrane helix</keyword>
<reference evidence="7" key="1">
    <citation type="journal article" date="2020" name="mSystems">
        <title>Genome- and Community-Level Interaction Insights into Carbon Utilization and Element Cycling Functions of Hydrothermarchaeota in Hydrothermal Sediment.</title>
        <authorList>
            <person name="Zhou Z."/>
            <person name="Liu Y."/>
            <person name="Xu W."/>
            <person name="Pan J."/>
            <person name="Luo Z.H."/>
            <person name="Li M."/>
        </authorList>
    </citation>
    <scope>NUCLEOTIDE SEQUENCE [LARGE SCALE GENOMIC DNA]</scope>
    <source>
        <strain evidence="8">SpSt-1</strain>
        <strain evidence="7">SpSt-1121</strain>
    </source>
</reference>
<evidence type="ECO:0000259" key="6">
    <source>
        <dbReference type="PROSITE" id="PS51012"/>
    </source>
</evidence>
<feature type="transmembrane region" description="Helical" evidence="5">
    <location>
        <begin position="30"/>
        <end position="48"/>
    </location>
</feature>
<dbReference type="GO" id="GO:0140359">
    <property type="term" value="F:ABC-type transporter activity"/>
    <property type="evidence" value="ECO:0007669"/>
    <property type="project" value="InterPro"/>
</dbReference>
<name>A0A7C5TI56_9CREN</name>
<dbReference type="InterPro" id="IPR000412">
    <property type="entry name" value="ABC_2_transport"/>
</dbReference>
<dbReference type="PANTHER" id="PTHR43229:SF2">
    <property type="entry name" value="NODULATION PROTEIN J"/>
    <property type="match status" value="1"/>
</dbReference>
<feature type="domain" description="ABC transmembrane type-2" evidence="6">
    <location>
        <begin position="28"/>
        <end position="254"/>
    </location>
</feature>
<dbReference type="Pfam" id="PF01061">
    <property type="entry name" value="ABC2_membrane"/>
    <property type="match status" value="1"/>
</dbReference>
<protein>
    <submittedName>
        <fullName evidence="7">Multidrug ABC transporter permease</fullName>
    </submittedName>
</protein>
<evidence type="ECO:0000313" key="7">
    <source>
        <dbReference type="EMBL" id="HHP81951.1"/>
    </source>
</evidence>
<feature type="transmembrane region" description="Helical" evidence="5">
    <location>
        <begin position="60"/>
        <end position="86"/>
    </location>
</feature>
<dbReference type="PANTHER" id="PTHR43229">
    <property type="entry name" value="NODULATION PROTEIN J"/>
    <property type="match status" value="1"/>
</dbReference>
<dbReference type="EMBL" id="DRUB01000017">
    <property type="protein sequence ID" value="HHR95369.1"/>
    <property type="molecule type" value="Genomic_DNA"/>
</dbReference>
<evidence type="ECO:0000256" key="4">
    <source>
        <dbReference type="ARBA" id="ARBA00023136"/>
    </source>
</evidence>
<organism evidence="7">
    <name type="scientific">Ignisphaera aggregans</name>
    <dbReference type="NCBI Taxonomy" id="334771"/>
    <lineage>
        <taxon>Archaea</taxon>
        <taxon>Thermoproteota</taxon>
        <taxon>Thermoprotei</taxon>
        <taxon>Desulfurococcales</taxon>
        <taxon>Desulfurococcaceae</taxon>
        <taxon>Ignisphaera</taxon>
    </lineage>
</organism>
<dbReference type="PRINTS" id="PR00164">
    <property type="entry name" value="ABC2TRNSPORT"/>
</dbReference>
<feature type="transmembrane region" description="Helical" evidence="5">
    <location>
        <begin position="144"/>
        <end position="167"/>
    </location>
</feature>
<dbReference type="EMBL" id="DRZI01000198">
    <property type="protein sequence ID" value="HHP81951.1"/>
    <property type="molecule type" value="Genomic_DNA"/>
</dbReference>
<dbReference type="PROSITE" id="PS51012">
    <property type="entry name" value="ABC_TM2"/>
    <property type="match status" value="1"/>
</dbReference>
<evidence type="ECO:0000256" key="2">
    <source>
        <dbReference type="ARBA" id="ARBA00022692"/>
    </source>
</evidence>
<comment type="subcellular location">
    <subcellularLocation>
        <location evidence="1">Membrane</location>
        <topology evidence="1">Multi-pass membrane protein</topology>
    </subcellularLocation>
</comment>
<feature type="transmembrane region" description="Helical" evidence="5">
    <location>
        <begin position="174"/>
        <end position="195"/>
    </location>
</feature>
<keyword evidence="2 5" id="KW-0812">Transmembrane</keyword>
<dbReference type="GO" id="GO:0043190">
    <property type="term" value="C:ATP-binding cassette (ABC) transporter complex"/>
    <property type="evidence" value="ECO:0007669"/>
    <property type="project" value="InterPro"/>
</dbReference>
<gene>
    <name evidence="8" type="ORF">ENL47_00700</name>
    <name evidence="7" type="ORF">ENM84_04720</name>
</gene>
<dbReference type="InterPro" id="IPR047817">
    <property type="entry name" value="ABC2_TM_bact-type"/>
</dbReference>
<feature type="transmembrane region" description="Helical" evidence="5">
    <location>
        <begin position="229"/>
        <end position="248"/>
    </location>
</feature>
<evidence type="ECO:0000313" key="8">
    <source>
        <dbReference type="EMBL" id="HHR95369.1"/>
    </source>
</evidence>
<sequence length="256" mass="28321">MYIEFKNIAVSILAMAEMELRRLRHDPLEIITRAIQPILWITVFGVIMAKARAFSSVEDYISFITPGVILQSSTFIALAYGISLVFERDLGVLKKLLTSPIPRSSIVIGRALAGGIRASTQYIIVLISAVAVGAKIIYNPLNLLLGYILLIYGCIGFTALSMILAITMKTRERFMGIIGAITMPLFFASNALYPIDVMPEGIKYLAVVNPLTYVVDILRKLLTYNSYEILVDIAIISVFVLISIAVAIKMLNRIIE</sequence>
<comment type="caution">
    <text evidence="7">The sequence shown here is derived from an EMBL/GenBank/DDBJ whole genome shotgun (WGS) entry which is preliminary data.</text>
</comment>
<dbReference type="PIRSF" id="PIRSF006648">
    <property type="entry name" value="DrrB"/>
    <property type="match status" value="1"/>
</dbReference>
<accession>A0A7C5TI56</accession>
<evidence type="ECO:0000256" key="5">
    <source>
        <dbReference type="SAM" id="Phobius"/>
    </source>
</evidence>
<dbReference type="AlphaFoldDB" id="A0A7C5TI56"/>